<reference evidence="3 5" key="2">
    <citation type="submission" date="2018-03" db="EMBL/GenBank/DDBJ databases">
        <authorList>
            <person name="Fogelqvist J."/>
        </authorList>
    </citation>
    <scope>NUCLEOTIDE SEQUENCE [LARGE SCALE GENOMIC DNA]</scope>
</reference>
<protein>
    <submittedName>
        <fullName evidence="2">Uncharacterized protein</fullName>
    </submittedName>
</protein>
<feature type="coiled-coil region" evidence="1">
    <location>
        <begin position="9"/>
        <end position="57"/>
    </location>
</feature>
<keyword evidence="3" id="KW-0496">Mitochondrion</keyword>
<reference evidence="2 4" key="1">
    <citation type="submission" date="2015-02" db="EMBL/GenBank/DDBJ databases">
        <authorList>
            <person name="Chooi Y.-H."/>
        </authorList>
    </citation>
    <scope>NUCLEOTIDE SEQUENCE [LARGE SCALE GENOMIC DNA]</scope>
    <source>
        <strain evidence="2">E3</strain>
    </source>
</reference>
<dbReference type="Proteomes" id="UP000039324">
    <property type="component" value="Unassembled WGS sequence"/>
</dbReference>
<name>A0A0G4J0X7_PLABS</name>
<evidence type="ECO:0000313" key="5">
    <source>
        <dbReference type="Proteomes" id="UP000290189"/>
    </source>
</evidence>
<sequence>MVATESGAAQSLKALLRQVKRRSRSLIDENDTARKTIRKLRAKNAKLEARIRQLESGGSASAVARCSRCRNVVDADEPDGACIYHTGIFYDVEGDGRELDSDSETFGMWSCCEAEERDAIGCKKGRHKVLLKREPSSES</sequence>
<keyword evidence="4" id="KW-1185">Reference proteome</keyword>
<accession>A0A0G4J0X7</accession>
<evidence type="ECO:0000313" key="4">
    <source>
        <dbReference type="Proteomes" id="UP000039324"/>
    </source>
</evidence>
<evidence type="ECO:0000313" key="2">
    <source>
        <dbReference type="EMBL" id="CEP01273.1"/>
    </source>
</evidence>
<evidence type="ECO:0000313" key="3">
    <source>
        <dbReference type="EMBL" id="SPR01310.1"/>
    </source>
</evidence>
<evidence type="ECO:0000256" key="1">
    <source>
        <dbReference type="SAM" id="Coils"/>
    </source>
</evidence>
<keyword evidence="1" id="KW-0175">Coiled coil</keyword>
<organism evidence="2 4">
    <name type="scientific">Plasmodiophora brassicae</name>
    <name type="common">Clubroot disease agent</name>
    <dbReference type="NCBI Taxonomy" id="37360"/>
    <lineage>
        <taxon>Eukaryota</taxon>
        <taxon>Sar</taxon>
        <taxon>Rhizaria</taxon>
        <taxon>Endomyxa</taxon>
        <taxon>Phytomyxea</taxon>
        <taxon>Plasmodiophorida</taxon>
        <taxon>Plasmodiophoridae</taxon>
        <taxon>Plasmodiophora</taxon>
    </lineage>
</organism>
<proteinExistence type="predicted"/>
<gene>
    <name evidence="2" type="ORF">PBRA_001879</name>
    <name evidence="3" type="ORF">PLBR_LOCUS8525</name>
</gene>
<dbReference type="AlphaFoldDB" id="A0A0G4J0X7"/>
<dbReference type="Proteomes" id="UP000290189">
    <property type="component" value="Unassembled WGS sequence"/>
</dbReference>
<geneLocation type="mitochondrion" evidence="3"/>
<dbReference type="EMBL" id="CDSF01000112">
    <property type="protein sequence ID" value="CEP01273.1"/>
    <property type="molecule type" value="Genomic_DNA"/>
</dbReference>
<dbReference type="EMBL" id="OVEO01000017">
    <property type="protein sequence ID" value="SPR01310.1"/>
    <property type="molecule type" value="Genomic_DNA"/>
</dbReference>